<dbReference type="InterPro" id="IPR001436">
    <property type="entry name" value="Alpha-crystallin/sHSP_animal"/>
</dbReference>
<dbReference type="CDD" id="cd06526">
    <property type="entry name" value="metazoan_ACD"/>
    <property type="match status" value="1"/>
</dbReference>
<reference evidence="5 6" key="1">
    <citation type="submission" date="2017-07" db="EMBL/GenBank/DDBJ databases">
        <authorList>
            <person name="Talla V."/>
            <person name="Backstrom N."/>
        </authorList>
    </citation>
    <scope>NUCLEOTIDE SEQUENCE [LARGE SCALE GENOMIC DNA]</scope>
</reference>
<dbReference type="GO" id="GO:0051082">
    <property type="term" value="F:unfolded protein binding"/>
    <property type="evidence" value="ECO:0007669"/>
    <property type="project" value="TreeGrafter"/>
</dbReference>
<organism evidence="5 6">
    <name type="scientific">Leptidea sinapis</name>
    <dbReference type="NCBI Taxonomy" id="189913"/>
    <lineage>
        <taxon>Eukaryota</taxon>
        <taxon>Metazoa</taxon>
        <taxon>Ecdysozoa</taxon>
        <taxon>Arthropoda</taxon>
        <taxon>Hexapoda</taxon>
        <taxon>Insecta</taxon>
        <taxon>Pterygota</taxon>
        <taxon>Neoptera</taxon>
        <taxon>Endopterygota</taxon>
        <taxon>Lepidoptera</taxon>
        <taxon>Glossata</taxon>
        <taxon>Ditrysia</taxon>
        <taxon>Papilionoidea</taxon>
        <taxon>Pieridae</taxon>
        <taxon>Dismorphiinae</taxon>
        <taxon>Leptidea</taxon>
    </lineage>
</organism>
<dbReference type="AlphaFoldDB" id="A0A5E4PT51"/>
<dbReference type="PANTHER" id="PTHR45640:SF13">
    <property type="entry name" value="HEAT SHOCK PROTEIN 22-RELATED"/>
    <property type="match status" value="1"/>
</dbReference>
<evidence type="ECO:0000313" key="6">
    <source>
        <dbReference type="Proteomes" id="UP000324832"/>
    </source>
</evidence>
<evidence type="ECO:0000256" key="1">
    <source>
        <dbReference type="ARBA" id="ARBA00023016"/>
    </source>
</evidence>
<protein>
    <recommendedName>
        <fullName evidence="4">SHSP domain-containing protein</fullName>
    </recommendedName>
</protein>
<evidence type="ECO:0000313" key="5">
    <source>
        <dbReference type="EMBL" id="VVC89255.1"/>
    </source>
</evidence>
<dbReference type="GO" id="GO:0005634">
    <property type="term" value="C:nucleus"/>
    <property type="evidence" value="ECO:0007669"/>
    <property type="project" value="TreeGrafter"/>
</dbReference>
<evidence type="ECO:0000256" key="2">
    <source>
        <dbReference type="PROSITE-ProRule" id="PRU00285"/>
    </source>
</evidence>
<dbReference type="GO" id="GO:0009408">
    <property type="term" value="P:response to heat"/>
    <property type="evidence" value="ECO:0007669"/>
    <property type="project" value="TreeGrafter"/>
</dbReference>
<dbReference type="Gene3D" id="2.60.40.790">
    <property type="match status" value="1"/>
</dbReference>
<dbReference type="EMBL" id="FZQP02000493">
    <property type="protein sequence ID" value="VVC89255.1"/>
    <property type="molecule type" value="Genomic_DNA"/>
</dbReference>
<accession>A0A5E4PT51</accession>
<keyword evidence="1" id="KW-0346">Stress response</keyword>
<proteinExistence type="inferred from homology"/>
<feature type="domain" description="SHSP" evidence="4">
    <location>
        <begin position="23"/>
        <end position="130"/>
    </location>
</feature>
<dbReference type="PANTHER" id="PTHR45640">
    <property type="entry name" value="HEAT SHOCK PROTEIN HSP-12.2-RELATED"/>
    <property type="match status" value="1"/>
</dbReference>
<dbReference type="Proteomes" id="UP000324832">
    <property type="component" value="Unassembled WGS sequence"/>
</dbReference>
<dbReference type="InterPro" id="IPR008978">
    <property type="entry name" value="HSP20-like_chaperone"/>
</dbReference>
<gene>
    <name evidence="5" type="ORF">LSINAPIS_LOCUS2429</name>
</gene>
<dbReference type="InterPro" id="IPR002068">
    <property type="entry name" value="A-crystallin/Hsp20_dom"/>
</dbReference>
<dbReference type="GO" id="GO:0005737">
    <property type="term" value="C:cytoplasm"/>
    <property type="evidence" value="ECO:0007669"/>
    <property type="project" value="TreeGrafter"/>
</dbReference>
<evidence type="ECO:0000256" key="3">
    <source>
        <dbReference type="RuleBase" id="RU003616"/>
    </source>
</evidence>
<name>A0A5E4PT51_9NEOP</name>
<dbReference type="Pfam" id="PF00011">
    <property type="entry name" value="HSP20"/>
    <property type="match status" value="1"/>
</dbReference>
<dbReference type="PROSITE" id="PS01031">
    <property type="entry name" value="SHSP"/>
    <property type="match status" value="1"/>
</dbReference>
<comment type="similarity">
    <text evidence="2 3">Belongs to the small heat shock protein (HSP20) family.</text>
</comment>
<dbReference type="GO" id="GO:0042026">
    <property type="term" value="P:protein refolding"/>
    <property type="evidence" value="ECO:0007669"/>
    <property type="project" value="TreeGrafter"/>
</dbReference>
<dbReference type="PRINTS" id="PR00299">
    <property type="entry name" value="ACRYSTALLIN"/>
</dbReference>
<dbReference type="SUPFAM" id="SSF49764">
    <property type="entry name" value="HSP20-like chaperones"/>
    <property type="match status" value="1"/>
</dbReference>
<evidence type="ECO:0000259" key="4">
    <source>
        <dbReference type="PROSITE" id="PS01031"/>
    </source>
</evidence>
<sequence length="136" mass="15644">MSLWPVARPLFGDEIVLRSVDWLENLPWRNGNAVNSENDKYEIRLNLRDFTPEEISVKTSNGFIVVEGKHDEKKDEHGFISRKFVRRYSLPEGCAPDNVKSKLTANRVLIITVPIQLKEKGDIEIKVAHEKCKSKL</sequence>
<keyword evidence="6" id="KW-1185">Reference proteome</keyword>